<dbReference type="Gene3D" id="1.10.600.10">
    <property type="entry name" value="Farnesyl Diphosphate Synthase"/>
    <property type="match status" value="1"/>
</dbReference>
<dbReference type="RefSeq" id="WP_243067535.1">
    <property type="nucleotide sequence ID" value="NZ_JAIVFK010000009.1"/>
</dbReference>
<dbReference type="Proteomes" id="UP001139104">
    <property type="component" value="Unassembled WGS sequence"/>
</dbReference>
<dbReference type="SUPFAM" id="SSF48576">
    <property type="entry name" value="Terpenoid synthases"/>
    <property type="match status" value="1"/>
</dbReference>
<dbReference type="InterPro" id="IPR002060">
    <property type="entry name" value="Squ/phyt_synthse"/>
</dbReference>
<protein>
    <submittedName>
        <fullName evidence="1">Squalene/phytoene synthase family protein</fullName>
    </submittedName>
</protein>
<sequence>MDRLAEHYRLCGEALREADRDRWLASMFAPDAARPHLFALYAFNAEVARISEQVSQPLLGEMRLQWWVDALNAAGGGEPSANPTADALLATVETCGLPRQKLLDYLEARRFDLYDDPAPDRAFLDQYCDETCSVLFGLAARILGGAEAEDVAAAAGRAYAVTGLLRALPWHVARRQCYLPVDMLARHGLTPADLFARDGTQAVKAALAELRALARDDLVKAKHGVLSLPRPAREAFRLLALPGLYLDQMERRDYDPFSTPVNVAPWRRQWALWRYKS</sequence>
<evidence type="ECO:0000313" key="2">
    <source>
        <dbReference type="Proteomes" id="UP001139104"/>
    </source>
</evidence>
<dbReference type="PANTHER" id="PTHR31480">
    <property type="entry name" value="BIFUNCTIONAL LYCOPENE CYCLASE/PHYTOENE SYNTHASE"/>
    <property type="match status" value="1"/>
</dbReference>
<accession>A0ABS9Z7L1</accession>
<comment type="caution">
    <text evidence="1">The sequence shown here is derived from an EMBL/GenBank/DDBJ whole genome shotgun (WGS) entry which is preliminary data.</text>
</comment>
<name>A0ABS9Z7L1_9HYPH</name>
<dbReference type="Pfam" id="PF00494">
    <property type="entry name" value="SQS_PSY"/>
    <property type="match status" value="1"/>
</dbReference>
<evidence type="ECO:0000313" key="1">
    <source>
        <dbReference type="EMBL" id="MCI4683592.1"/>
    </source>
</evidence>
<keyword evidence="2" id="KW-1185">Reference proteome</keyword>
<gene>
    <name evidence="1" type="ORF">K2U94_12580</name>
</gene>
<proteinExistence type="predicted"/>
<dbReference type="EMBL" id="JAIVFP010000001">
    <property type="protein sequence ID" value="MCI4683592.1"/>
    <property type="molecule type" value="Genomic_DNA"/>
</dbReference>
<organism evidence="1 2">
    <name type="scientific">Candidatus Rhodoblastus alkanivorans</name>
    <dbReference type="NCBI Taxonomy" id="2954117"/>
    <lineage>
        <taxon>Bacteria</taxon>
        <taxon>Pseudomonadati</taxon>
        <taxon>Pseudomonadota</taxon>
        <taxon>Alphaproteobacteria</taxon>
        <taxon>Hyphomicrobiales</taxon>
        <taxon>Rhodoblastaceae</taxon>
        <taxon>Rhodoblastus</taxon>
    </lineage>
</organism>
<dbReference type="InterPro" id="IPR008949">
    <property type="entry name" value="Isoprenoid_synthase_dom_sf"/>
</dbReference>
<reference evidence="1" key="1">
    <citation type="journal article" date="2022" name="ISME J.">
        <title>Identification of active gaseous-alkane degraders at natural gas seeps.</title>
        <authorList>
            <person name="Farhan Ul Haque M."/>
            <person name="Hernandez M."/>
            <person name="Crombie A.T."/>
            <person name="Murrell J.C."/>
        </authorList>
    </citation>
    <scope>NUCLEOTIDE SEQUENCE</scope>
    <source>
        <strain evidence="1">PC2</strain>
    </source>
</reference>